<feature type="domain" description="Laminin EGF-like" evidence="12">
    <location>
        <begin position="673"/>
        <end position="729"/>
    </location>
</feature>
<feature type="disulfide bond" evidence="11">
    <location>
        <begin position="201"/>
        <end position="210"/>
    </location>
</feature>
<dbReference type="GO" id="GO:0009887">
    <property type="term" value="P:animal organ morphogenesis"/>
    <property type="evidence" value="ECO:0007669"/>
    <property type="project" value="TreeGrafter"/>
</dbReference>
<feature type="disulfide bond" evidence="11">
    <location>
        <begin position="180"/>
        <end position="192"/>
    </location>
</feature>
<keyword evidence="7 11" id="KW-1015">Disulfide bond</keyword>
<accession>A0A183DZ97</accession>
<name>A0A183DZ97_9BILA</name>
<dbReference type="GO" id="GO:0005604">
    <property type="term" value="C:basement membrane"/>
    <property type="evidence" value="ECO:0007669"/>
    <property type="project" value="UniProtKB-SubCell"/>
</dbReference>
<dbReference type="Pfam" id="PF00052">
    <property type="entry name" value="Laminin_B"/>
    <property type="match status" value="1"/>
</dbReference>
<dbReference type="OrthoDB" id="5847126at2759"/>
<comment type="caution">
    <text evidence="11">Lacks conserved residue(s) required for the propagation of feature annotation.</text>
</comment>
<feature type="disulfide bond" evidence="11">
    <location>
        <begin position="751"/>
        <end position="760"/>
    </location>
</feature>
<feature type="disulfide bond" evidence="11">
    <location>
        <begin position="275"/>
        <end position="287"/>
    </location>
</feature>
<dbReference type="FunFam" id="2.10.25.10:FF:000580">
    <property type="entry name" value="Wing blister, isoform B"/>
    <property type="match status" value="1"/>
</dbReference>
<evidence type="ECO:0000259" key="12">
    <source>
        <dbReference type="PROSITE" id="PS50027"/>
    </source>
</evidence>
<keyword evidence="2" id="KW-0964">Secreted</keyword>
<keyword evidence="15" id="KW-1185">Reference proteome</keyword>
<evidence type="ECO:0000313" key="15">
    <source>
        <dbReference type="Proteomes" id="UP000271098"/>
    </source>
</evidence>
<dbReference type="SUPFAM" id="SSF57196">
    <property type="entry name" value="EGF/Laminin"/>
    <property type="match status" value="9"/>
</dbReference>
<feature type="disulfide bond" evidence="11">
    <location>
        <begin position="84"/>
        <end position="101"/>
    </location>
</feature>
<dbReference type="SMART" id="SM00281">
    <property type="entry name" value="LamB"/>
    <property type="match status" value="1"/>
</dbReference>
<dbReference type="GO" id="GO:0009888">
    <property type="term" value="P:tissue development"/>
    <property type="evidence" value="ECO:0007669"/>
    <property type="project" value="TreeGrafter"/>
</dbReference>
<feature type="disulfide bond" evidence="11">
    <location>
        <begin position="732"/>
        <end position="749"/>
    </location>
</feature>
<feature type="disulfide bond" evidence="11">
    <location>
        <begin position="82"/>
        <end position="94"/>
    </location>
</feature>
<keyword evidence="5" id="KW-0677">Repeat</keyword>
<keyword evidence="4" id="KW-0732">Signal</keyword>
<feature type="disulfide bond" evidence="11">
    <location>
        <begin position="152"/>
        <end position="161"/>
    </location>
</feature>
<dbReference type="FunFam" id="2.10.25.10:FF:000209">
    <property type="entry name" value="Laminin subunit alpha 5"/>
    <property type="match status" value="1"/>
</dbReference>
<keyword evidence="8" id="KW-0325">Glycoprotein</keyword>
<reference evidence="16" key="1">
    <citation type="submission" date="2016-06" db="UniProtKB">
        <authorList>
            <consortium name="WormBaseParasite"/>
        </authorList>
    </citation>
    <scope>IDENTIFICATION</scope>
</reference>
<dbReference type="InterPro" id="IPR056863">
    <property type="entry name" value="LMN_ATRN_NET-like_EGF"/>
</dbReference>
<dbReference type="FunFam" id="2.10.25.10:FF:000130">
    <property type="entry name" value="Laminin subunit beta 1"/>
    <property type="match status" value="1"/>
</dbReference>
<dbReference type="WBParaSite" id="GPUH_0001405301-mRNA-1">
    <property type="protein sequence ID" value="GPUH_0001405301-mRNA-1"/>
    <property type="gene ID" value="GPUH_0001405301"/>
</dbReference>
<evidence type="ECO:0000259" key="13">
    <source>
        <dbReference type="PROSITE" id="PS51115"/>
    </source>
</evidence>
<feature type="domain" description="Laminin EGF-like" evidence="12">
    <location>
        <begin position="321"/>
        <end position="377"/>
    </location>
</feature>
<evidence type="ECO:0000256" key="7">
    <source>
        <dbReference type="ARBA" id="ARBA00023157"/>
    </source>
</evidence>
<feature type="disulfide bond" evidence="11">
    <location>
        <begin position="348"/>
        <end position="357"/>
    </location>
</feature>
<protein>
    <submittedName>
        <fullName evidence="16">Laminin EGF-like domain-containing protein</fullName>
    </submittedName>
</protein>
<feature type="domain" description="Laminin EGF-like" evidence="12">
    <location>
        <begin position="82"/>
        <end position="129"/>
    </location>
</feature>
<feature type="disulfide bond" evidence="11">
    <location>
        <begin position="277"/>
        <end position="294"/>
    </location>
</feature>
<evidence type="ECO:0000256" key="1">
    <source>
        <dbReference type="ARBA" id="ARBA00004302"/>
    </source>
</evidence>
<feature type="disulfide bond" evidence="11">
    <location>
        <begin position="700"/>
        <end position="709"/>
    </location>
</feature>
<feature type="disulfide bond" evidence="11">
    <location>
        <begin position="642"/>
        <end position="651"/>
    </location>
</feature>
<dbReference type="PROSITE" id="PS50027">
    <property type="entry name" value="EGF_LAM_2"/>
    <property type="match status" value="9"/>
</dbReference>
<feature type="domain" description="Laminin EGF-like" evidence="12">
    <location>
        <begin position="275"/>
        <end position="320"/>
    </location>
</feature>
<proteinExistence type="predicted"/>
<keyword evidence="6" id="KW-0084">Basement membrane</keyword>
<dbReference type="EMBL" id="UYRT01080824">
    <property type="protein sequence ID" value="VDN23450.1"/>
    <property type="molecule type" value="Genomic_DNA"/>
</dbReference>
<dbReference type="FunFam" id="2.10.25.10:FF:000074">
    <property type="entry name" value="Laminin subunit alpha"/>
    <property type="match status" value="2"/>
</dbReference>
<feature type="domain" description="Laminin EGF-like" evidence="12">
    <location>
        <begin position="623"/>
        <end position="672"/>
    </location>
</feature>
<dbReference type="Pfam" id="PF24973">
    <property type="entry name" value="EGF_LMN_ATRN"/>
    <property type="match status" value="1"/>
</dbReference>
<evidence type="ECO:0000256" key="4">
    <source>
        <dbReference type="ARBA" id="ARBA00022729"/>
    </source>
</evidence>
<evidence type="ECO:0000256" key="9">
    <source>
        <dbReference type="ARBA" id="ARBA00023292"/>
    </source>
</evidence>
<comment type="subunit">
    <text evidence="10">Laminin is a complex glycoprotein, consisting of three different polypeptide chains (alpha, beta, gamma), which are bound to each other by disulfide bonds into a cross-shaped molecule comprising one long and three short arms with globules at each end.</text>
</comment>
<evidence type="ECO:0000256" key="3">
    <source>
        <dbReference type="ARBA" id="ARBA00022530"/>
    </source>
</evidence>
<dbReference type="FunFam" id="2.10.25.10:FF:000189">
    <property type="entry name" value="Laminin subunit alpha 2"/>
    <property type="match status" value="1"/>
</dbReference>
<dbReference type="FunFam" id="2.10.25.10:FF:000904">
    <property type="entry name" value="LAMinin related. See also lmb"/>
    <property type="match status" value="1"/>
</dbReference>
<gene>
    <name evidence="14" type="ORF">GPUH_LOCUS14038</name>
</gene>
<comment type="subcellular location">
    <subcellularLocation>
        <location evidence="1">Secreted</location>
        <location evidence="1">Extracellular space</location>
        <location evidence="1">Extracellular matrix</location>
        <location evidence="1">Basement membrane</location>
    </subcellularLocation>
</comment>
<feature type="domain" description="Laminin EGF-like" evidence="12">
    <location>
        <begin position="180"/>
        <end position="227"/>
    </location>
</feature>
<reference evidence="14 15" key="2">
    <citation type="submission" date="2018-11" db="EMBL/GenBank/DDBJ databases">
        <authorList>
            <consortium name="Pathogen Informatics"/>
        </authorList>
    </citation>
    <scope>NUCLEOTIDE SEQUENCE [LARGE SCALE GENOMIC DNA]</scope>
</reference>
<evidence type="ECO:0000256" key="5">
    <source>
        <dbReference type="ARBA" id="ARBA00022737"/>
    </source>
</evidence>
<feature type="disulfide bond" evidence="11">
    <location>
        <begin position="103"/>
        <end position="112"/>
    </location>
</feature>
<dbReference type="PRINTS" id="PR00011">
    <property type="entry name" value="EGFLAMININ"/>
</dbReference>
<dbReference type="Gene3D" id="2.10.25.10">
    <property type="entry name" value="Laminin"/>
    <property type="match status" value="9"/>
</dbReference>
<feature type="disulfide bond" evidence="11">
    <location>
        <begin position="730"/>
        <end position="742"/>
    </location>
</feature>
<evidence type="ECO:0000256" key="11">
    <source>
        <dbReference type="PROSITE-ProRule" id="PRU00460"/>
    </source>
</evidence>
<dbReference type="AlphaFoldDB" id="A0A183DZ97"/>
<dbReference type="Pfam" id="PF00053">
    <property type="entry name" value="EGF_laminin"/>
    <property type="match status" value="10"/>
</dbReference>
<evidence type="ECO:0000256" key="2">
    <source>
        <dbReference type="ARBA" id="ARBA00022525"/>
    </source>
</evidence>
<feature type="disulfide bond" evidence="11">
    <location>
        <begin position="182"/>
        <end position="199"/>
    </location>
</feature>
<dbReference type="InterPro" id="IPR002049">
    <property type="entry name" value="LE_dom"/>
</dbReference>
<dbReference type="Gene3D" id="2.170.300.10">
    <property type="entry name" value="Tie2 ligand-binding domain superfamily"/>
    <property type="match status" value="1"/>
</dbReference>
<feature type="domain" description="Laminin EGF-like" evidence="12">
    <location>
        <begin position="130"/>
        <end position="179"/>
    </location>
</feature>
<evidence type="ECO:0000313" key="16">
    <source>
        <dbReference type="WBParaSite" id="GPUH_0001405301-mRNA-1"/>
    </source>
</evidence>
<feature type="domain" description="Laminin EGF-like" evidence="12">
    <location>
        <begin position="730"/>
        <end position="776"/>
    </location>
</feature>
<dbReference type="PROSITE" id="PS51115">
    <property type="entry name" value="LAMININ_IVA"/>
    <property type="match status" value="1"/>
</dbReference>
<sequence>MAIGNCDPVTGKCLKCIYNTAGDHCEQCKENHWGNPKDKSCRPCGCHPKGAKSAKCDNSTGACACYGNYDGHGDIERMCPPCNCSTIGSFGSECDEVSGQCACKTGVFGKHCDMCRPSYFNFSENGCQFCHCNTYGAVDDGRCHNATGKCECRENVDGNMCEKCVDGYYNITSGQGCQACSCDELGSEGIHCDMHTGQCACKQGVTGLKCDKCAPNHFGLDADGCKECQICPAPGHVCDPVTGDCVCPPNTVGAMCETCTKNAWNYHPLNGCTLCDCSGVGADGPNCDPKTGQCNCRVGFVGLKCDRCTFGHFSFPECEPCNCDMSGTDPASCKKGVCPCDEQGQCNCKKNVKGLKCDTCDAYSFSLEKSNPLGCTDCFCFNRTNFCVQSSLVWQQVYAPDRQVQRFNFHLTLDYVLQIFLNFRFCKFVSLNWPLPHSLLGDRIASYNGFIRFKIENDDNYRGIQNVPPDAQHFRFFPQVVLVGNHRIILEHTSEVINDLGRYKVRLHESQWRSRLSPEIPVTRKQLMVALQNVQGIYIRATYNYPSRGDTASMRETSIDVAVWENTTDSVNSTAIGVEMCECPQGYAGNSCQDPAEGYCRKRQPDFLNSPDDLALVGGPQPCACNGHSTTCEIETCRCTNCEHNTFGDYCELCKPGYQGDALVGGADACTKCACPLADNSFSDTCVATNHGRGYECDACKPGYTGLYCESCLSGYYGNPNVLGGFCEQCACHRDGSLDDTCDQVTGQCACRPGVTGRDCSLCQARHAFIGGVCTSCDQGCTRDLMQEIDKLEMLMGEQNFTNLRPIPWKRVARISNTTKELRAILDSVHLNGLMIQDGDESSLASIGISDSSLSEVNGVVEQAKFLLERSNKSKNNLEAIIGETLGLTEKAQQYSRILQDIVNQFQHYVKYGGSKQDSSQIDVWVQEANAYLEAIKE</sequence>
<feature type="domain" description="Laminin IV type A" evidence="13">
    <location>
        <begin position="389"/>
        <end position="580"/>
    </location>
</feature>
<evidence type="ECO:0000256" key="6">
    <source>
        <dbReference type="ARBA" id="ARBA00022869"/>
    </source>
</evidence>
<dbReference type="InterPro" id="IPR000034">
    <property type="entry name" value="Laminin_IV"/>
</dbReference>
<dbReference type="FunFam" id="2.10.25.10:FF:000512">
    <property type="entry name" value="Laminin subunit alpha 1"/>
    <property type="match status" value="1"/>
</dbReference>
<feature type="disulfide bond" evidence="11">
    <location>
        <begin position="16"/>
        <end position="25"/>
    </location>
</feature>
<keyword evidence="9 11" id="KW-0424">Laminin EGF-like domain</keyword>
<evidence type="ECO:0000256" key="10">
    <source>
        <dbReference type="ARBA" id="ARBA00065619"/>
    </source>
</evidence>
<feature type="domain" description="Laminin EGF-like" evidence="12">
    <location>
        <begin position="1"/>
        <end position="43"/>
    </location>
</feature>
<dbReference type="Proteomes" id="UP000271098">
    <property type="component" value="Unassembled WGS sequence"/>
</dbReference>
<dbReference type="SMART" id="SM00180">
    <property type="entry name" value="EGF_Lam"/>
    <property type="match status" value="10"/>
</dbReference>
<evidence type="ECO:0000256" key="8">
    <source>
        <dbReference type="ARBA" id="ARBA00023180"/>
    </source>
</evidence>
<dbReference type="FunFam" id="2.10.25.10:FF:000033">
    <property type="entry name" value="Laminin subunit alpha 2"/>
    <property type="match status" value="1"/>
</dbReference>
<dbReference type="PANTHER" id="PTHR10574">
    <property type="entry name" value="NETRIN/LAMININ-RELATED"/>
    <property type="match status" value="1"/>
</dbReference>
<dbReference type="PANTHER" id="PTHR10574:SF406">
    <property type="entry name" value="LAMININ SUBUNIT ALPHA 5"/>
    <property type="match status" value="1"/>
</dbReference>
<keyword evidence="3" id="KW-0272">Extracellular matrix</keyword>
<organism evidence="16">
    <name type="scientific">Gongylonema pulchrum</name>
    <dbReference type="NCBI Taxonomy" id="637853"/>
    <lineage>
        <taxon>Eukaryota</taxon>
        <taxon>Metazoa</taxon>
        <taxon>Ecdysozoa</taxon>
        <taxon>Nematoda</taxon>
        <taxon>Chromadorea</taxon>
        <taxon>Rhabditida</taxon>
        <taxon>Spirurina</taxon>
        <taxon>Spiruromorpha</taxon>
        <taxon>Spiruroidea</taxon>
        <taxon>Gongylonematidae</taxon>
        <taxon>Gongylonema</taxon>
    </lineage>
</organism>
<feature type="disulfide bond" evidence="11">
    <location>
        <begin position="296"/>
        <end position="305"/>
    </location>
</feature>
<dbReference type="InterPro" id="IPR050440">
    <property type="entry name" value="Laminin/Netrin_ECM"/>
</dbReference>
<dbReference type="PROSITE" id="PS01248">
    <property type="entry name" value="EGF_LAM_1"/>
    <property type="match status" value="4"/>
</dbReference>
<dbReference type="CDD" id="cd00055">
    <property type="entry name" value="EGF_Lam"/>
    <property type="match status" value="8"/>
</dbReference>
<dbReference type="FunFam" id="2.10.25.10:FF:000242">
    <property type="entry name" value="Laminin subunit alpha 1"/>
    <property type="match status" value="1"/>
</dbReference>
<evidence type="ECO:0000313" key="14">
    <source>
        <dbReference type="EMBL" id="VDN23450.1"/>
    </source>
</evidence>